<protein>
    <submittedName>
        <fullName evidence="1">Uncharacterized protein</fullName>
    </submittedName>
</protein>
<dbReference type="InterPro" id="IPR036641">
    <property type="entry name" value="HPT_dom_sf"/>
</dbReference>
<dbReference type="EMBL" id="JAMFTS010000003">
    <property type="protein sequence ID" value="KAJ4769231.1"/>
    <property type="molecule type" value="Genomic_DNA"/>
</dbReference>
<evidence type="ECO:0000313" key="1">
    <source>
        <dbReference type="EMBL" id="KAJ4769231.1"/>
    </source>
</evidence>
<reference evidence="1" key="1">
    <citation type="submission" date="2022-08" db="EMBL/GenBank/DDBJ databases">
        <authorList>
            <person name="Marques A."/>
        </authorList>
    </citation>
    <scope>NUCLEOTIDE SEQUENCE</scope>
    <source>
        <strain evidence="1">RhyPub2mFocal</strain>
        <tissue evidence="1">Leaves</tissue>
    </source>
</reference>
<organism evidence="1 2">
    <name type="scientific">Rhynchospora pubera</name>
    <dbReference type="NCBI Taxonomy" id="906938"/>
    <lineage>
        <taxon>Eukaryota</taxon>
        <taxon>Viridiplantae</taxon>
        <taxon>Streptophyta</taxon>
        <taxon>Embryophyta</taxon>
        <taxon>Tracheophyta</taxon>
        <taxon>Spermatophyta</taxon>
        <taxon>Magnoliopsida</taxon>
        <taxon>Liliopsida</taxon>
        <taxon>Poales</taxon>
        <taxon>Cyperaceae</taxon>
        <taxon>Cyperoideae</taxon>
        <taxon>Rhynchosporeae</taxon>
        <taxon>Rhynchospora</taxon>
    </lineage>
</organism>
<dbReference type="GO" id="GO:0000160">
    <property type="term" value="P:phosphorelay signal transduction system"/>
    <property type="evidence" value="ECO:0007669"/>
    <property type="project" value="InterPro"/>
</dbReference>
<dbReference type="AlphaFoldDB" id="A0AAV8DQP4"/>
<dbReference type="Proteomes" id="UP001140206">
    <property type="component" value="Chromosome 3"/>
</dbReference>
<gene>
    <name evidence="1" type="ORF">LUZ62_053488</name>
</gene>
<evidence type="ECO:0000313" key="2">
    <source>
        <dbReference type="Proteomes" id="UP001140206"/>
    </source>
</evidence>
<name>A0AAV8DQP4_9POAL</name>
<proteinExistence type="predicted"/>
<sequence length="147" mass="16981">MTSWYQLRVRHRTMLTNLIQQGLLDSSYPAHVDAHPGDRVLSHQMMEELFGTAQLALSEMMWTVFNFGPINKTKMGNQLALIRGPSQYVGTPRVTNACLSLHAAYIENDRKRTIHCIMALRREINFVRPHLQALMELERAIWAASWF</sequence>
<keyword evidence="2" id="KW-1185">Reference proteome</keyword>
<comment type="caution">
    <text evidence="1">The sequence shown here is derived from an EMBL/GenBank/DDBJ whole genome shotgun (WGS) entry which is preliminary data.</text>
</comment>
<accession>A0AAV8DQP4</accession>
<dbReference type="Gene3D" id="1.20.120.160">
    <property type="entry name" value="HPT domain"/>
    <property type="match status" value="1"/>
</dbReference>